<evidence type="ECO:0000313" key="6">
    <source>
        <dbReference type="Proteomes" id="UP000007113"/>
    </source>
</evidence>
<evidence type="ECO:0000313" key="5">
    <source>
        <dbReference type="EMBL" id="AEU36218.1"/>
    </source>
</evidence>
<dbReference type="InterPro" id="IPR009057">
    <property type="entry name" value="Homeodomain-like_sf"/>
</dbReference>
<dbReference type="RefSeq" id="WP_014265097.1">
    <property type="nucleotide sequence ID" value="NC_016631.1"/>
</dbReference>
<sequence>MSESEGGFEAEKLSNTPKLRSGAALRCQGLFLEEFHSGVDAVLPSSVDKHVIFQLKSGPTRGERRLGRGTVVPFTKKPKTITLVPAGPVPAVSLFTPADFIYCALDLEFIGSIAEEMDCHCSAIPSFQSGVHEASIEAILQLLSEELQTGAPSGALYADSLAHALGVRFLLVDCVVGTSGVATTSGLPPHILTRVQDRIEAELGHTLTLEVLSQESGYSKSHFLRMFQLAVGKTPHQYLLGRRLHRAQQLLKQKQLPVAEVALLCGFSSQGHMTDTFRKQLQTTPGEYRRNS</sequence>
<dbReference type="eggNOG" id="COG4977">
    <property type="taxonomic scope" value="Bacteria"/>
</dbReference>
<dbReference type="EMBL" id="CP003130">
    <property type="protein sequence ID" value="AEU36218.1"/>
    <property type="molecule type" value="Genomic_DNA"/>
</dbReference>
<evidence type="ECO:0000256" key="3">
    <source>
        <dbReference type="ARBA" id="ARBA00023163"/>
    </source>
</evidence>
<accession>G8NS10</accession>
<dbReference type="PANTHER" id="PTHR46796:SF6">
    <property type="entry name" value="ARAC SUBFAMILY"/>
    <property type="match status" value="1"/>
</dbReference>
<dbReference type="AlphaFoldDB" id="G8NS10"/>
<dbReference type="SUPFAM" id="SSF46689">
    <property type="entry name" value="Homeodomain-like"/>
    <property type="match status" value="2"/>
</dbReference>
<reference evidence="5 6" key="1">
    <citation type="submission" date="2011-11" db="EMBL/GenBank/DDBJ databases">
        <title>Complete sequence of Granulicella mallensis MP5ACTX8.</title>
        <authorList>
            <consortium name="US DOE Joint Genome Institute"/>
            <person name="Lucas S."/>
            <person name="Copeland A."/>
            <person name="Lapidus A."/>
            <person name="Cheng J.-F."/>
            <person name="Goodwin L."/>
            <person name="Pitluck S."/>
            <person name="Peters L."/>
            <person name="Lu M."/>
            <person name="Detter J.C."/>
            <person name="Han C."/>
            <person name="Tapia R."/>
            <person name="Land M."/>
            <person name="Hauser L."/>
            <person name="Kyrpides N."/>
            <person name="Ivanova N."/>
            <person name="Mikhailova N."/>
            <person name="Pagani I."/>
            <person name="Rawat S."/>
            <person name="Mannisto M."/>
            <person name="Haggblom M."/>
            <person name="Woyke T."/>
        </authorList>
    </citation>
    <scope>NUCLEOTIDE SEQUENCE [LARGE SCALE GENOMIC DNA]</scope>
    <source>
        <strain evidence="6">ATCC BAA-1857 / DSM 23137 / MP5ACTX8</strain>
    </source>
</reference>
<keyword evidence="1" id="KW-0805">Transcription regulation</keyword>
<dbReference type="SMART" id="SM00342">
    <property type="entry name" value="HTH_ARAC"/>
    <property type="match status" value="1"/>
</dbReference>
<keyword evidence="3" id="KW-0804">Transcription</keyword>
<dbReference type="InterPro" id="IPR050204">
    <property type="entry name" value="AraC_XylS_family_regulators"/>
</dbReference>
<dbReference type="Gene3D" id="1.10.10.60">
    <property type="entry name" value="Homeodomain-like"/>
    <property type="match status" value="2"/>
</dbReference>
<dbReference type="Pfam" id="PF12833">
    <property type="entry name" value="HTH_18"/>
    <property type="match status" value="1"/>
</dbReference>
<dbReference type="PROSITE" id="PS01124">
    <property type="entry name" value="HTH_ARAC_FAMILY_2"/>
    <property type="match status" value="1"/>
</dbReference>
<dbReference type="GO" id="GO:0043565">
    <property type="term" value="F:sequence-specific DNA binding"/>
    <property type="evidence" value="ECO:0007669"/>
    <property type="project" value="InterPro"/>
</dbReference>
<protein>
    <submittedName>
        <fullName evidence="5">Transcriptional regulator, AraC family</fullName>
    </submittedName>
</protein>
<name>G8NS10_GRAMM</name>
<dbReference type="Proteomes" id="UP000007113">
    <property type="component" value="Chromosome"/>
</dbReference>
<organism evidence="5 6">
    <name type="scientific">Granulicella mallensis (strain ATCC BAA-1857 / DSM 23137 / MP5ACTX8)</name>
    <dbReference type="NCBI Taxonomy" id="682795"/>
    <lineage>
        <taxon>Bacteria</taxon>
        <taxon>Pseudomonadati</taxon>
        <taxon>Acidobacteriota</taxon>
        <taxon>Terriglobia</taxon>
        <taxon>Terriglobales</taxon>
        <taxon>Acidobacteriaceae</taxon>
        <taxon>Granulicella</taxon>
    </lineage>
</organism>
<dbReference type="OrthoDB" id="110167at2"/>
<keyword evidence="6" id="KW-1185">Reference proteome</keyword>
<evidence type="ECO:0000256" key="1">
    <source>
        <dbReference type="ARBA" id="ARBA00023015"/>
    </source>
</evidence>
<proteinExistence type="predicted"/>
<dbReference type="InterPro" id="IPR018060">
    <property type="entry name" value="HTH_AraC"/>
</dbReference>
<dbReference type="KEGG" id="gma:AciX8_1882"/>
<dbReference type="PANTHER" id="PTHR46796">
    <property type="entry name" value="HTH-TYPE TRANSCRIPTIONAL ACTIVATOR RHAS-RELATED"/>
    <property type="match status" value="1"/>
</dbReference>
<evidence type="ECO:0000256" key="2">
    <source>
        <dbReference type="ARBA" id="ARBA00023125"/>
    </source>
</evidence>
<dbReference type="GO" id="GO:0003700">
    <property type="term" value="F:DNA-binding transcription factor activity"/>
    <property type="evidence" value="ECO:0007669"/>
    <property type="project" value="InterPro"/>
</dbReference>
<gene>
    <name evidence="5" type="ordered locus">AciX8_1882</name>
</gene>
<keyword evidence="2" id="KW-0238">DNA-binding</keyword>
<evidence type="ECO:0000259" key="4">
    <source>
        <dbReference type="PROSITE" id="PS01124"/>
    </source>
</evidence>
<dbReference type="HOGENOM" id="CLU_000445_88_4_0"/>
<dbReference type="STRING" id="682795.AciX8_1882"/>
<feature type="domain" description="HTH araC/xylS-type" evidence="4">
    <location>
        <begin position="193"/>
        <end position="291"/>
    </location>
</feature>